<gene>
    <name evidence="2" type="ORF">BSTER_1199</name>
</gene>
<evidence type="ECO:0000259" key="1">
    <source>
        <dbReference type="Pfam" id="PF12682"/>
    </source>
</evidence>
<comment type="caution">
    <text evidence="2">The sequence shown here is derived from an EMBL/GenBank/DDBJ whole genome shotgun (WGS) entry which is preliminary data.</text>
</comment>
<proteinExistence type="predicted"/>
<protein>
    <submittedName>
        <fullName evidence="2">Flavodoxin/nitric oxide synthase</fullName>
    </submittedName>
</protein>
<feature type="domain" description="Flavodoxin-like" evidence="1">
    <location>
        <begin position="12"/>
        <end position="89"/>
    </location>
</feature>
<dbReference type="Gene3D" id="3.40.50.360">
    <property type="match status" value="1"/>
</dbReference>
<dbReference type="InterPro" id="IPR029039">
    <property type="entry name" value="Flavoprotein-like_sf"/>
</dbReference>
<accession>A0A087DNU2</accession>
<reference evidence="2 3" key="1">
    <citation type="submission" date="2014-03" db="EMBL/GenBank/DDBJ databases">
        <title>Genomics of Bifidobacteria.</title>
        <authorList>
            <person name="Ventura M."/>
            <person name="Milani C."/>
            <person name="Lugli G.A."/>
        </authorList>
    </citation>
    <scope>NUCLEOTIDE SEQUENCE [LARGE SCALE GENOMIC DNA]</scope>
    <source>
        <strain evidence="3">JCM 15918</strain>
    </source>
</reference>
<dbReference type="AlphaFoldDB" id="A0A087DNU2"/>
<evidence type="ECO:0000313" key="3">
    <source>
        <dbReference type="Proteomes" id="UP000029091"/>
    </source>
</evidence>
<dbReference type="SUPFAM" id="SSF52218">
    <property type="entry name" value="Flavoproteins"/>
    <property type="match status" value="1"/>
</dbReference>
<dbReference type="EMBL" id="JGZQ01000006">
    <property type="protein sequence ID" value="KFI97192.1"/>
    <property type="molecule type" value="Genomic_DNA"/>
</dbReference>
<dbReference type="InterPro" id="IPR008254">
    <property type="entry name" value="Flavodoxin/NO_synth"/>
</dbReference>
<dbReference type="Proteomes" id="UP000029091">
    <property type="component" value="Unassembled WGS sequence"/>
</dbReference>
<name>A0A087DNU2_BIFAD</name>
<sequence length="90" mass="9725">MIPAHDMVGAGSTVYLGFPIWWMAPVWLVNDSVKSNDFAGKTIIPFCTSASSDIGNSASTLQKMAGSGTWLTGHRFSESVSEKDVTDWLI</sequence>
<dbReference type="Pfam" id="PF12682">
    <property type="entry name" value="Flavodoxin_4"/>
    <property type="match status" value="1"/>
</dbReference>
<organism evidence="2 3">
    <name type="scientific">Bifidobacterium adolescentis JCM 15918</name>
    <dbReference type="NCBI Taxonomy" id="1437612"/>
    <lineage>
        <taxon>Bacteria</taxon>
        <taxon>Bacillati</taxon>
        <taxon>Actinomycetota</taxon>
        <taxon>Actinomycetes</taxon>
        <taxon>Bifidobacteriales</taxon>
        <taxon>Bifidobacteriaceae</taxon>
        <taxon>Bifidobacterium</taxon>
    </lineage>
</organism>
<evidence type="ECO:0000313" key="2">
    <source>
        <dbReference type="EMBL" id="KFI97192.1"/>
    </source>
</evidence>
<dbReference type="RefSeq" id="WP_003810891.1">
    <property type="nucleotide sequence ID" value="NZ_JDUX01000006.1"/>
</dbReference>
<dbReference type="GO" id="GO:0010181">
    <property type="term" value="F:FMN binding"/>
    <property type="evidence" value="ECO:0007669"/>
    <property type="project" value="InterPro"/>
</dbReference>